<dbReference type="SUPFAM" id="SSF53850">
    <property type="entry name" value="Periplasmic binding protein-like II"/>
    <property type="match status" value="1"/>
</dbReference>
<dbReference type="Proteomes" id="UP001172645">
    <property type="component" value="Unassembled WGS sequence"/>
</dbReference>
<reference evidence="7" key="1">
    <citation type="submission" date="2023-06" db="EMBL/GenBank/DDBJ databases">
        <title>Phylogenetic Diversity of Rhizobium strains.</title>
        <authorList>
            <person name="Moura F.T."/>
            <person name="Helene L.C.F."/>
            <person name="Hungria M."/>
        </authorList>
    </citation>
    <scope>NUCLEOTIDE SEQUENCE</scope>
    <source>
        <strain evidence="7">CCGE526</strain>
    </source>
</reference>
<evidence type="ECO:0000256" key="4">
    <source>
        <dbReference type="ARBA" id="ARBA00023159"/>
    </source>
</evidence>
<dbReference type="SUPFAM" id="SSF46785">
    <property type="entry name" value="Winged helix' DNA-binding domain"/>
    <property type="match status" value="1"/>
</dbReference>
<proteinExistence type="inferred from homology"/>
<dbReference type="InterPro" id="IPR036390">
    <property type="entry name" value="WH_DNA-bd_sf"/>
</dbReference>
<keyword evidence="5" id="KW-0804">Transcription</keyword>
<dbReference type="Pfam" id="PF03466">
    <property type="entry name" value="LysR_substrate"/>
    <property type="match status" value="1"/>
</dbReference>
<dbReference type="Gene3D" id="1.10.10.10">
    <property type="entry name" value="Winged helix-like DNA-binding domain superfamily/Winged helix DNA-binding domain"/>
    <property type="match status" value="1"/>
</dbReference>
<evidence type="ECO:0000259" key="6">
    <source>
        <dbReference type="PROSITE" id="PS50931"/>
    </source>
</evidence>
<evidence type="ECO:0000313" key="7">
    <source>
        <dbReference type="EMBL" id="MDL2402465.1"/>
    </source>
</evidence>
<organism evidence="7 8">
    <name type="scientific">Rhizobium mayense</name>
    <dbReference type="NCBI Taxonomy" id="1312184"/>
    <lineage>
        <taxon>Bacteria</taxon>
        <taxon>Pseudomonadati</taxon>
        <taxon>Pseudomonadota</taxon>
        <taxon>Alphaproteobacteria</taxon>
        <taxon>Hyphomicrobiales</taxon>
        <taxon>Rhizobiaceae</taxon>
        <taxon>Rhizobium/Agrobacterium group</taxon>
        <taxon>Rhizobium</taxon>
    </lineage>
</organism>
<dbReference type="InterPro" id="IPR005119">
    <property type="entry name" value="LysR_subst-bd"/>
</dbReference>
<dbReference type="PANTHER" id="PTHR30346:SF26">
    <property type="entry name" value="HYDROGEN PEROXIDE-INDUCIBLE GENES ACTIVATOR"/>
    <property type="match status" value="1"/>
</dbReference>
<evidence type="ECO:0000313" key="8">
    <source>
        <dbReference type="Proteomes" id="UP001172645"/>
    </source>
</evidence>
<keyword evidence="2" id="KW-0805">Transcription regulation</keyword>
<keyword evidence="4" id="KW-0010">Activator</keyword>
<dbReference type="RefSeq" id="WP_285871857.1">
    <property type="nucleotide sequence ID" value="NZ_JARFYM010000030.1"/>
</dbReference>
<gene>
    <name evidence="7" type="ORF">PY649_26575</name>
</gene>
<comment type="similarity">
    <text evidence="1">Belongs to the LysR transcriptional regulatory family.</text>
</comment>
<dbReference type="Gene3D" id="3.40.190.10">
    <property type="entry name" value="Periplasmic binding protein-like II"/>
    <property type="match status" value="2"/>
</dbReference>
<dbReference type="InterPro" id="IPR000847">
    <property type="entry name" value="LysR_HTH_N"/>
</dbReference>
<name>A0ABT7K1I1_9HYPH</name>
<evidence type="ECO:0000256" key="2">
    <source>
        <dbReference type="ARBA" id="ARBA00023015"/>
    </source>
</evidence>
<feature type="domain" description="HTH lysR-type" evidence="6">
    <location>
        <begin position="10"/>
        <end position="67"/>
    </location>
</feature>
<evidence type="ECO:0000256" key="5">
    <source>
        <dbReference type="ARBA" id="ARBA00023163"/>
    </source>
</evidence>
<dbReference type="EMBL" id="JARFYM010000030">
    <property type="protein sequence ID" value="MDL2402465.1"/>
    <property type="molecule type" value="Genomic_DNA"/>
</dbReference>
<comment type="caution">
    <text evidence="7">The sequence shown here is derived from an EMBL/GenBank/DDBJ whole genome shotgun (WGS) entry which is preliminary data.</text>
</comment>
<sequence>MNGLANLSGLSLRDLEYVVAVAEYGSFVKAAEACGVSQPSLSGQIRKLESWVGVTIFERTTRRVIVTTEGQKFLGQARIVLNEARSLLAIARRGQAPFGGSLRLAAIATLGPYLFPRILGAFKNEFPELKLILGEGLTDDLVERLIGGELDAVLLSLPLEQRALTVMPLFVEPFLLASPEAHPASLPGGPAWEALGGTERLLLGEGHCLREQALAACSSPESATRHATSLETLKYMVAAGEGCTLVPTLARGNGEFIHYTPLPDRRYSRTIGLAWRRSDPRDDDFRGLALGLKKISLALDPNLQPT</sequence>
<accession>A0ABT7K1I1</accession>
<dbReference type="Pfam" id="PF00126">
    <property type="entry name" value="HTH_1"/>
    <property type="match status" value="1"/>
</dbReference>
<keyword evidence="8" id="KW-1185">Reference proteome</keyword>
<dbReference type="InterPro" id="IPR036388">
    <property type="entry name" value="WH-like_DNA-bd_sf"/>
</dbReference>
<protein>
    <submittedName>
        <fullName evidence="7">LysR substrate-binding domain-containing protein</fullName>
    </submittedName>
</protein>
<dbReference type="CDD" id="cd08411">
    <property type="entry name" value="PBP2_OxyR"/>
    <property type="match status" value="1"/>
</dbReference>
<evidence type="ECO:0000256" key="1">
    <source>
        <dbReference type="ARBA" id="ARBA00009437"/>
    </source>
</evidence>
<evidence type="ECO:0000256" key="3">
    <source>
        <dbReference type="ARBA" id="ARBA00023125"/>
    </source>
</evidence>
<dbReference type="PANTHER" id="PTHR30346">
    <property type="entry name" value="TRANSCRIPTIONAL DUAL REGULATOR HCAR-RELATED"/>
    <property type="match status" value="1"/>
</dbReference>
<dbReference type="PROSITE" id="PS50931">
    <property type="entry name" value="HTH_LYSR"/>
    <property type="match status" value="1"/>
</dbReference>
<keyword evidence="3" id="KW-0238">DNA-binding</keyword>
<dbReference type="PRINTS" id="PR00039">
    <property type="entry name" value="HTHLYSR"/>
</dbReference>